<dbReference type="Proteomes" id="UP000318370">
    <property type="component" value="Unassembled WGS sequence"/>
</dbReference>
<evidence type="ECO:0000313" key="2">
    <source>
        <dbReference type="EMBL" id="VUS61727.1"/>
    </source>
</evidence>
<dbReference type="EMBL" id="CABGGS010000034">
    <property type="protein sequence ID" value="VUS61727.1"/>
    <property type="molecule type" value="Genomic_DNA"/>
</dbReference>
<dbReference type="Pfam" id="PF14001">
    <property type="entry name" value="YdfZ"/>
    <property type="match status" value="1"/>
</dbReference>
<dbReference type="InterPro" id="IPR017704">
    <property type="entry name" value="Se-bd_putative_YdfZ"/>
</dbReference>
<dbReference type="NCBIfam" id="TIGR03318">
    <property type="entry name" value="YdfZ_fam"/>
    <property type="match status" value="1"/>
</dbReference>
<dbReference type="EMBL" id="CABGHF010000001">
    <property type="protein sequence ID" value="VUS31316.1"/>
    <property type="molecule type" value="Genomic_DNA"/>
</dbReference>
<evidence type="ECO:0000313" key="4">
    <source>
        <dbReference type="Proteomes" id="UP000318370"/>
    </source>
</evidence>
<gene>
    <name evidence="1" type="primary">ydfZ_1</name>
    <name evidence="1" type="ORF">SB6408_00375</name>
    <name evidence="2" type="ORF">SB6411_01905</name>
</gene>
<name>A0A564JZL6_9ENTR</name>
<evidence type="ECO:0000313" key="1">
    <source>
        <dbReference type="EMBL" id="VUS31316.1"/>
    </source>
</evidence>
<keyword evidence="3" id="KW-1185">Reference proteome</keyword>
<proteinExistence type="predicted"/>
<accession>A0A564JZL6</accession>
<sequence>MVTYDRNRNPITNGSQVMINGTGRTGKIIAIHSNGLTPAQLRRNKTVEVEGNEGKFEPVELIRLGFH</sequence>
<dbReference type="Proteomes" id="UP000317652">
    <property type="component" value="Unassembled WGS sequence"/>
</dbReference>
<organism evidence="1 4">
    <name type="scientific">Klebsiella spallanzanii</name>
    <dbReference type="NCBI Taxonomy" id="2587528"/>
    <lineage>
        <taxon>Bacteria</taxon>
        <taxon>Pseudomonadati</taxon>
        <taxon>Pseudomonadota</taxon>
        <taxon>Gammaproteobacteria</taxon>
        <taxon>Enterobacterales</taxon>
        <taxon>Enterobacteriaceae</taxon>
        <taxon>Klebsiella/Raoultella group</taxon>
        <taxon>Klebsiella</taxon>
    </lineage>
</organism>
<evidence type="ECO:0000313" key="3">
    <source>
        <dbReference type="Proteomes" id="UP000317652"/>
    </source>
</evidence>
<protein>
    <submittedName>
        <fullName evidence="1">Selenoprotein YdfZ</fullName>
    </submittedName>
</protein>
<reference evidence="3 4" key="1">
    <citation type="submission" date="2019-07" db="EMBL/GenBank/DDBJ databases">
        <authorList>
            <person name="Brisse S."/>
            <person name="Rodrigues C."/>
            <person name="Thorpe H."/>
        </authorList>
    </citation>
    <scope>NUCLEOTIDE SEQUENCE [LARGE SCALE GENOMIC DNA]</scope>
    <source>
        <strain evidence="1">SB6408</strain>
        <strain evidence="2">SB6411</strain>
    </source>
</reference>
<dbReference type="AlphaFoldDB" id="A0A564JZL6"/>
<dbReference type="RefSeq" id="WP_139538116.1">
    <property type="nucleotide sequence ID" value="NZ_CABEJC010000010.1"/>
</dbReference>